<accession>A0A1H2YUP3</accession>
<dbReference type="Gene3D" id="3.20.20.10">
    <property type="entry name" value="Alanine racemase"/>
    <property type="match status" value="1"/>
</dbReference>
<dbReference type="PANTHER" id="PTHR10146:SF14">
    <property type="entry name" value="PYRIDOXAL PHOSPHATE HOMEOSTASIS PROTEIN"/>
    <property type="match status" value="1"/>
</dbReference>
<dbReference type="NCBIfam" id="TIGR00044">
    <property type="entry name" value="YggS family pyridoxal phosphate-dependent enzyme"/>
    <property type="match status" value="1"/>
</dbReference>
<evidence type="ECO:0000313" key="5">
    <source>
        <dbReference type="Proteomes" id="UP000198828"/>
    </source>
</evidence>
<dbReference type="SUPFAM" id="SSF51419">
    <property type="entry name" value="PLP-binding barrel"/>
    <property type="match status" value="1"/>
</dbReference>
<dbReference type="CDD" id="cd00635">
    <property type="entry name" value="PLPDE_III_YBL036c_like"/>
    <property type="match status" value="1"/>
</dbReference>
<dbReference type="GO" id="GO:0030170">
    <property type="term" value="F:pyridoxal phosphate binding"/>
    <property type="evidence" value="ECO:0007669"/>
    <property type="project" value="InterPro"/>
</dbReference>
<dbReference type="PANTHER" id="PTHR10146">
    <property type="entry name" value="PROLINE SYNTHETASE CO-TRANSCRIBED BACTERIAL HOMOLOG PROTEIN"/>
    <property type="match status" value="1"/>
</dbReference>
<dbReference type="InterPro" id="IPR029066">
    <property type="entry name" value="PLP-binding_barrel"/>
</dbReference>
<sequence>MDIGRIKEAIQYGITDIGENRTQELVNKYDIIGDKVNYHMIGHLQTNKVKYLINKVSLIHSLDRLSLAKELNKRAGNHGIIIDTLVQVNVAEEESKFGLKVDEVIPFIESIQDYENIRIKGLMTIAPYVDNAEEIRWVFRELQQLSENIKNKGYANVKMDFLSMGMTNDYEVAIEEGSNMVRIGTGIFGQRK</sequence>
<evidence type="ECO:0000256" key="1">
    <source>
        <dbReference type="ARBA" id="ARBA00022898"/>
    </source>
</evidence>
<gene>
    <name evidence="4" type="ORF">SAMN05660923_01716</name>
</gene>
<dbReference type="EMBL" id="FNNG01000006">
    <property type="protein sequence ID" value="SDX08384.1"/>
    <property type="molecule type" value="Genomic_DNA"/>
</dbReference>
<feature type="domain" description="Alanine racemase N-terminal" evidence="3">
    <location>
        <begin position="7"/>
        <end position="191"/>
    </location>
</feature>
<name>A0A1H2YUP3_9FIRM</name>
<evidence type="ECO:0000313" key="4">
    <source>
        <dbReference type="EMBL" id="SDX08384.1"/>
    </source>
</evidence>
<protein>
    <recommendedName>
        <fullName evidence="3">Alanine racemase N-terminal domain-containing protein</fullName>
    </recommendedName>
</protein>
<dbReference type="Proteomes" id="UP000198828">
    <property type="component" value="Unassembled WGS sequence"/>
</dbReference>
<keyword evidence="5" id="KW-1185">Reference proteome</keyword>
<dbReference type="InterPro" id="IPR001608">
    <property type="entry name" value="Ala_racemase_N"/>
</dbReference>
<dbReference type="AlphaFoldDB" id="A0A1H2YUP3"/>
<proteinExistence type="inferred from homology"/>
<comment type="similarity">
    <text evidence="2">Belongs to the pyridoxal phosphate-binding protein YggS/PROSC family.</text>
</comment>
<reference evidence="4 5" key="1">
    <citation type="submission" date="2016-10" db="EMBL/GenBank/DDBJ databases">
        <authorList>
            <person name="de Groot N.N."/>
        </authorList>
    </citation>
    <scope>NUCLEOTIDE SEQUENCE [LARGE SCALE GENOMIC DNA]</scope>
    <source>
        <strain evidence="4 5">DSM 23310</strain>
    </source>
</reference>
<evidence type="ECO:0000259" key="3">
    <source>
        <dbReference type="Pfam" id="PF01168"/>
    </source>
</evidence>
<evidence type="ECO:0000256" key="2">
    <source>
        <dbReference type="RuleBase" id="RU004514"/>
    </source>
</evidence>
<keyword evidence="1" id="KW-0663">Pyridoxal phosphate</keyword>
<dbReference type="InterPro" id="IPR011078">
    <property type="entry name" value="PyrdxlP_homeostasis"/>
</dbReference>
<dbReference type="PIRSF" id="PIRSF004848">
    <property type="entry name" value="YBL036c_PLPDEIII"/>
    <property type="match status" value="1"/>
</dbReference>
<dbReference type="Pfam" id="PF01168">
    <property type="entry name" value="Ala_racemase_N"/>
    <property type="match status" value="1"/>
</dbReference>
<organism evidence="4 5">
    <name type="scientific">Tepidimicrobium xylanilyticum</name>
    <dbReference type="NCBI Taxonomy" id="1123352"/>
    <lineage>
        <taxon>Bacteria</taxon>
        <taxon>Bacillati</taxon>
        <taxon>Bacillota</taxon>
        <taxon>Tissierellia</taxon>
        <taxon>Tissierellales</taxon>
        <taxon>Tepidimicrobiaceae</taxon>
        <taxon>Tepidimicrobium</taxon>
    </lineage>
</organism>